<reference evidence="8 9" key="1">
    <citation type="submission" date="2019-02" db="EMBL/GenBank/DDBJ databases">
        <title>Deep-cultivation of Planctomycetes and their phenomic and genomic characterization uncovers novel biology.</title>
        <authorList>
            <person name="Wiegand S."/>
            <person name="Jogler M."/>
            <person name="Boedeker C."/>
            <person name="Pinto D."/>
            <person name="Vollmers J."/>
            <person name="Rivas-Marin E."/>
            <person name="Kohn T."/>
            <person name="Peeters S.H."/>
            <person name="Heuer A."/>
            <person name="Rast P."/>
            <person name="Oberbeckmann S."/>
            <person name="Bunk B."/>
            <person name="Jeske O."/>
            <person name="Meyerdierks A."/>
            <person name="Storesund J.E."/>
            <person name="Kallscheuer N."/>
            <person name="Luecker S."/>
            <person name="Lage O.M."/>
            <person name="Pohl T."/>
            <person name="Merkel B.J."/>
            <person name="Hornburger P."/>
            <person name="Mueller R.-W."/>
            <person name="Bruemmer F."/>
            <person name="Labrenz M."/>
            <person name="Spormann A.M."/>
            <person name="Op den Camp H."/>
            <person name="Overmann J."/>
            <person name="Amann R."/>
            <person name="Jetten M.S.M."/>
            <person name="Mascher T."/>
            <person name="Medema M.H."/>
            <person name="Devos D.P."/>
            <person name="Kaster A.-K."/>
            <person name="Ovreas L."/>
            <person name="Rohde M."/>
            <person name="Galperin M.Y."/>
            <person name="Jogler C."/>
        </authorList>
    </citation>
    <scope>NUCLEOTIDE SEQUENCE [LARGE SCALE GENOMIC DNA]</scope>
    <source>
        <strain evidence="8 9">I41</strain>
    </source>
</reference>
<keyword evidence="4 6" id="KW-0067">ATP-binding</keyword>
<dbReference type="InterPro" id="IPR014729">
    <property type="entry name" value="Rossmann-like_a/b/a_fold"/>
</dbReference>
<comment type="function">
    <text evidence="6">Ligates lysine onto the cytidine present at position 34 of the AUA codon-specific tRNA(Ile) that contains the anticodon CAU, in an ATP-dependent manner. Cytidine is converted to lysidine, thus changing the amino acid specificity of the tRNA from methionine to isoleucine.</text>
</comment>
<evidence type="ECO:0000256" key="6">
    <source>
        <dbReference type="HAMAP-Rule" id="MF_01161"/>
    </source>
</evidence>
<evidence type="ECO:0000313" key="8">
    <source>
        <dbReference type="EMBL" id="QDT74420.1"/>
    </source>
</evidence>
<dbReference type="Gene3D" id="3.40.50.620">
    <property type="entry name" value="HUPs"/>
    <property type="match status" value="1"/>
</dbReference>
<comment type="similarity">
    <text evidence="6">Belongs to the tRNA(Ile)-lysidine synthase family.</text>
</comment>
<dbReference type="GO" id="GO:0005737">
    <property type="term" value="C:cytoplasm"/>
    <property type="evidence" value="ECO:0007669"/>
    <property type="project" value="UniProtKB-SubCell"/>
</dbReference>
<keyword evidence="1 6" id="KW-0436">Ligase</keyword>
<dbReference type="InterPro" id="IPR012094">
    <property type="entry name" value="tRNA_Ile_lys_synt"/>
</dbReference>
<gene>
    <name evidence="6 8" type="primary">tilS</name>
    <name evidence="8" type="ORF">I41_36150</name>
</gene>
<protein>
    <recommendedName>
        <fullName evidence="6">tRNA(Ile)-lysidine synthase</fullName>
        <ecNumber evidence="6">6.3.4.19</ecNumber>
    </recommendedName>
    <alternativeName>
        <fullName evidence="6">tRNA(Ile)-2-lysyl-cytidine synthase</fullName>
    </alternativeName>
    <alternativeName>
        <fullName evidence="6">tRNA(Ile)-lysidine synthetase</fullName>
    </alternativeName>
</protein>
<dbReference type="OrthoDB" id="9807403at2"/>
<evidence type="ECO:0000256" key="1">
    <source>
        <dbReference type="ARBA" id="ARBA00022598"/>
    </source>
</evidence>
<evidence type="ECO:0000259" key="7">
    <source>
        <dbReference type="Pfam" id="PF01171"/>
    </source>
</evidence>
<comment type="domain">
    <text evidence="6">The N-terminal region contains the highly conserved SGGXDS motif, predicted to be a P-loop motif involved in ATP binding.</text>
</comment>
<dbReference type="NCBIfam" id="TIGR02432">
    <property type="entry name" value="lysidine_TilS_N"/>
    <property type="match status" value="1"/>
</dbReference>
<dbReference type="Proteomes" id="UP000317909">
    <property type="component" value="Chromosome"/>
</dbReference>
<dbReference type="GO" id="GO:0006400">
    <property type="term" value="P:tRNA modification"/>
    <property type="evidence" value="ECO:0007669"/>
    <property type="project" value="UniProtKB-UniRule"/>
</dbReference>
<dbReference type="InterPro" id="IPR012795">
    <property type="entry name" value="tRNA_Ile_lys_synt_N"/>
</dbReference>
<name>A0A517U1C3_9BACT</name>
<evidence type="ECO:0000256" key="4">
    <source>
        <dbReference type="ARBA" id="ARBA00022840"/>
    </source>
</evidence>
<feature type="binding site" evidence="6">
    <location>
        <begin position="37"/>
        <end position="42"/>
    </location>
    <ligand>
        <name>ATP</name>
        <dbReference type="ChEBI" id="CHEBI:30616"/>
    </ligand>
</feature>
<comment type="subcellular location">
    <subcellularLocation>
        <location evidence="6">Cytoplasm</location>
    </subcellularLocation>
</comment>
<proteinExistence type="inferred from homology"/>
<dbReference type="EMBL" id="CP036339">
    <property type="protein sequence ID" value="QDT74420.1"/>
    <property type="molecule type" value="Genomic_DNA"/>
</dbReference>
<dbReference type="GO" id="GO:0032267">
    <property type="term" value="F:tRNA(Ile)-lysidine synthase activity"/>
    <property type="evidence" value="ECO:0007669"/>
    <property type="project" value="UniProtKB-EC"/>
</dbReference>
<keyword evidence="6" id="KW-0963">Cytoplasm</keyword>
<dbReference type="PANTHER" id="PTHR43033:SF1">
    <property type="entry name" value="TRNA(ILE)-LYSIDINE SYNTHASE-RELATED"/>
    <property type="match status" value="1"/>
</dbReference>
<dbReference type="CDD" id="cd01992">
    <property type="entry name" value="TilS_N"/>
    <property type="match status" value="1"/>
</dbReference>
<dbReference type="SUPFAM" id="SSF52402">
    <property type="entry name" value="Adenine nucleotide alpha hydrolases-like"/>
    <property type="match status" value="1"/>
</dbReference>
<organism evidence="8 9">
    <name type="scientific">Lacipirellula limnantheis</name>
    <dbReference type="NCBI Taxonomy" id="2528024"/>
    <lineage>
        <taxon>Bacteria</taxon>
        <taxon>Pseudomonadati</taxon>
        <taxon>Planctomycetota</taxon>
        <taxon>Planctomycetia</taxon>
        <taxon>Pirellulales</taxon>
        <taxon>Lacipirellulaceae</taxon>
        <taxon>Lacipirellula</taxon>
    </lineage>
</organism>
<dbReference type="AlphaFoldDB" id="A0A517U1C3"/>
<dbReference type="KEGG" id="llh:I41_36150"/>
<sequence length="355" mass="38670">MLDRMPAPRDNADLPARLLAAWPAQAWRDVHVLVAVSGGADSMALLRAIAAAKQQVAGAGQLFVGHVDHSLRGAESAGDAEWLAQQCRQLQVPLFIEKANVGAIAAVRGDGMEEAARATRYEMLTRMAETLGARFVALGHHRDDQVETILFRLLRGSGLRGLAGMPATRTLSPSVAIVRPLLAVSRAEIESYLQALGQRWREDATNSDAEIAMRNAIRCDILPLITQHFGPSATPALLRAAEQAAEAESLITALAADLLQSCHPRLERNAARHVTELRLHVVPLASQPPLLASEALRLAWREARWPEQAMTRAWWRQLTHFAQSPEIASPLNLPGDIRAVRPEPAVLSLRRGVLS</sequence>
<keyword evidence="2 6" id="KW-0819">tRNA processing</keyword>
<dbReference type="InterPro" id="IPR011063">
    <property type="entry name" value="TilS/TtcA_N"/>
</dbReference>
<dbReference type="Pfam" id="PF01171">
    <property type="entry name" value="ATP_bind_3"/>
    <property type="match status" value="1"/>
</dbReference>
<dbReference type="PANTHER" id="PTHR43033">
    <property type="entry name" value="TRNA(ILE)-LYSIDINE SYNTHASE-RELATED"/>
    <property type="match status" value="1"/>
</dbReference>
<keyword evidence="9" id="KW-1185">Reference proteome</keyword>
<dbReference type="EC" id="6.3.4.19" evidence="6"/>
<feature type="domain" description="tRNA(Ile)-lysidine/2-thiocytidine synthase N-terminal" evidence="7">
    <location>
        <begin position="31"/>
        <end position="218"/>
    </location>
</feature>
<comment type="catalytic activity">
    <reaction evidence="5 6">
        <text>cytidine(34) in tRNA(Ile2) + L-lysine + ATP = lysidine(34) in tRNA(Ile2) + AMP + diphosphate + H(+)</text>
        <dbReference type="Rhea" id="RHEA:43744"/>
        <dbReference type="Rhea" id="RHEA-COMP:10625"/>
        <dbReference type="Rhea" id="RHEA-COMP:10670"/>
        <dbReference type="ChEBI" id="CHEBI:15378"/>
        <dbReference type="ChEBI" id="CHEBI:30616"/>
        <dbReference type="ChEBI" id="CHEBI:32551"/>
        <dbReference type="ChEBI" id="CHEBI:33019"/>
        <dbReference type="ChEBI" id="CHEBI:82748"/>
        <dbReference type="ChEBI" id="CHEBI:83665"/>
        <dbReference type="ChEBI" id="CHEBI:456215"/>
        <dbReference type="EC" id="6.3.4.19"/>
    </reaction>
</comment>
<dbReference type="GO" id="GO:0005524">
    <property type="term" value="F:ATP binding"/>
    <property type="evidence" value="ECO:0007669"/>
    <property type="project" value="UniProtKB-UniRule"/>
</dbReference>
<evidence type="ECO:0000313" key="9">
    <source>
        <dbReference type="Proteomes" id="UP000317909"/>
    </source>
</evidence>
<evidence type="ECO:0000256" key="3">
    <source>
        <dbReference type="ARBA" id="ARBA00022741"/>
    </source>
</evidence>
<keyword evidence="3 6" id="KW-0547">Nucleotide-binding</keyword>
<evidence type="ECO:0000256" key="5">
    <source>
        <dbReference type="ARBA" id="ARBA00048539"/>
    </source>
</evidence>
<accession>A0A517U1C3</accession>
<evidence type="ECO:0000256" key="2">
    <source>
        <dbReference type="ARBA" id="ARBA00022694"/>
    </source>
</evidence>
<dbReference type="HAMAP" id="MF_01161">
    <property type="entry name" value="tRNA_Ile_lys_synt"/>
    <property type="match status" value="1"/>
</dbReference>